<dbReference type="NCBIfam" id="TIGR03725">
    <property type="entry name" value="T6A_YeaZ"/>
    <property type="match status" value="1"/>
</dbReference>
<dbReference type="PANTHER" id="PTHR11735">
    <property type="entry name" value="TRNA N6-ADENOSINE THREONYLCARBAMOYLTRANSFERASE"/>
    <property type="match status" value="1"/>
</dbReference>
<dbReference type="Pfam" id="PF00814">
    <property type="entry name" value="TsaD"/>
    <property type="match status" value="1"/>
</dbReference>
<organism evidence="2 3">
    <name type="scientific">Kineosporia succinea</name>
    <dbReference type="NCBI Taxonomy" id="84632"/>
    <lineage>
        <taxon>Bacteria</taxon>
        <taxon>Bacillati</taxon>
        <taxon>Actinomycetota</taxon>
        <taxon>Actinomycetes</taxon>
        <taxon>Kineosporiales</taxon>
        <taxon>Kineosporiaceae</taxon>
        <taxon>Kineosporia</taxon>
    </lineage>
</organism>
<protein>
    <submittedName>
        <fullName evidence="2">tRNA threonylcarbamoyl adenosine modification protein YeaZ</fullName>
    </submittedName>
</protein>
<dbReference type="RefSeq" id="WP_307243031.1">
    <property type="nucleotide sequence ID" value="NZ_JAUSQZ010000001.1"/>
</dbReference>
<dbReference type="InterPro" id="IPR043129">
    <property type="entry name" value="ATPase_NBD"/>
</dbReference>
<name>A0ABT9P3F5_9ACTN</name>
<dbReference type="PANTHER" id="PTHR11735:SF11">
    <property type="entry name" value="TRNA THREONYLCARBAMOYLADENOSINE BIOSYNTHESIS PROTEIN TSAB"/>
    <property type="match status" value="1"/>
</dbReference>
<gene>
    <name evidence="2" type="ORF">J2S57_002978</name>
</gene>
<evidence type="ECO:0000259" key="1">
    <source>
        <dbReference type="Pfam" id="PF00814"/>
    </source>
</evidence>
<reference evidence="2 3" key="1">
    <citation type="submission" date="2023-07" db="EMBL/GenBank/DDBJ databases">
        <title>Sequencing the genomes of 1000 actinobacteria strains.</title>
        <authorList>
            <person name="Klenk H.-P."/>
        </authorList>
    </citation>
    <scope>NUCLEOTIDE SEQUENCE [LARGE SCALE GENOMIC DNA]</scope>
    <source>
        <strain evidence="2 3">DSM 44388</strain>
    </source>
</reference>
<dbReference type="CDD" id="cd24032">
    <property type="entry name" value="ASKHA_NBD_TsaB"/>
    <property type="match status" value="1"/>
</dbReference>
<feature type="domain" description="Gcp-like" evidence="1">
    <location>
        <begin position="37"/>
        <end position="134"/>
    </location>
</feature>
<keyword evidence="3" id="KW-1185">Reference proteome</keyword>
<comment type="caution">
    <text evidence="2">The sequence shown here is derived from an EMBL/GenBank/DDBJ whole genome shotgun (WGS) entry which is preliminary data.</text>
</comment>
<dbReference type="InterPro" id="IPR000905">
    <property type="entry name" value="Gcp-like_dom"/>
</dbReference>
<sequence length="225" mass="23253">MTDELTLALDTASATVSVALHDGVRVVAERAGEQTGKHAEQLTPLIEAVLGDAGATRADLTGVVAGVGPGPFTGLRVGLVTAVVLGYALDLPVHGVCSLDAVALQAVQAGQDGPFVAAMDARRREVYWARYEVTEIDGVRVPVRSGLPEVSLPADLELGGLPVAGRGAVLYPDALGEPFGSPLDPSAGALAGLARLGARFVLPPEPLYLRRPDAEANIARKRVLK</sequence>
<evidence type="ECO:0000313" key="2">
    <source>
        <dbReference type="EMBL" id="MDP9827229.1"/>
    </source>
</evidence>
<proteinExistence type="predicted"/>
<dbReference type="Proteomes" id="UP001235712">
    <property type="component" value="Unassembled WGS sequence"/>
</dbReference>
<evidence type="ECO:0000313" key="3">
    <source>
        <dbReference type="Proteomes" id="UP001235712"/>
    </source>
</evidence>
<dbReference type="InterPro" id="IPR022496">
    <property type="entry name" value="T6A_TsaB"/>
</dbReference>
<dbReference type="SUPFAM" id="SSF53067">
    <property type="entry name" value="Actin-like ATPase domain"/>
    <property type="match status" value="2"/>
</dbReference>
<dbReference type="EMBL" id="JAUSQZ010000001">
    <property type="protein sequence ID" value="MDP9827229.1"/>
    <property type="molecule type" value="Genomic_DNA"/>
</dbReference>
<dbReference type="Gene3D" id="3.30.420.40">
    <property type="match status" value="2"/>
</dbReference>
<accession>A0ABT9P3F5</accession>